<feature type="transmembrane region" description="Helical" evidence="9">
    <location>
        <begin position="180"/>
        <end position="200"/>
    </location>
</feature>
<dbReference type="PANTHER" id="PTHR38686:SF1">
    <property type="entry name" value="APOLIPOPROTEIN N-ACYLTRANSFERASE"/>
    <property type="match status" value="1"/>
</dbReference>
<comment type="pathway">
    <text evidence="9">Protein modification; lipoprotein biosynthesis (N-acyl transfer).</text>
</comment>
<dbReference type="NCBIfam" id="TIGR00546">
    <property type="entry name" value="lnt"/>
    <property type="match status" value="1"/>
</dbReference>
<evidence type="ECO:0000313" key="11">
    <source>
        <dbReference type="EMBL" id="CAA9431581.1"/>
    </source>
</evidence>
<evidence type="ECO:0000256" key="7">
    <source>
        <dbReference type="ARBA" id="ARBA00023136"/>
    </source>
</evidence>
<evidence type="ECO:0000256" key="2">
    <source>
        <dbReference type="ARBA" id="ARBA00010065"/>
    </source>
</evidence>
<comment type="catalytic activity">
    <reaction evidence="9">
        <text>N-terminal S-1,2-diacyl-sn-glyceryl-L-cysteinyl-[lipoprotein] + a glycerophospholipid = N-acyl-S-1,2-diacyl-sn-glyceryl-L-cysteinyl-[lipoprotein] + a 2-acyl-sn-glycero-3-phospholipid + H(+)</text>
        <dbReference type="Rhea" id="RHEA:48228"/>
        <dbReference type="Rhea" id="RHEA-COMP:14681"/>
        <dbReference type="Rhea" id="RHEA-COMP:14684"/>
        <dbReference type="ChEBI" id="CHEBI:15378"/>
        <dbReference type="ChEBI" id="CHEBI:136912"/>
        <dbReference type="ChEBI" id="CHEBI:140656"/>
        <dbReference type="ChEBI" id="CHEBI:140657"/>
        <dbReference type="ChEBI" id="CHEBI:140660"/>
        <dbReference type="EC" id="2.3.1.269"/>
    </reaction>
</comment>
<comment type="function">
    <text evidence="9">Catalyzes the phospholipid dependent N-acylation of the N-terminal cysteine of apolipoprotein, the last step in lipoprotein maturation.</text>
</comment>
<keyword evidence="5 9" id="KW-0812">Transmembrane</keyword>
<accession>A0A6J4Q2Z0</accession>
<evidence type="ECO:0000256" key="1">
    <source>
        <dbReference type="ARBA" id="ARBA00004651"/>
    </source>
</evidence>
<comment type="similarity">
    <text evidence="2 9">Belongs to the CN hydrolase family. Apolipoprotein N-acyltransferase subfamily.</text>
</comment>
<name>A0A6J4Q2Z0_9RHOB</name>
<keyword evidence="6 9" id="KW-1133">Transmembrane helix</keyword>
<keyword evidence="8 9" id="KW-0012">Acyltransferase</keyword>
<dbReference type="InterPro" id="IPR036526">
    <property type="entry name" value="C-N_Hydrolase_sf"/>
</dbReference>
<feature type="transmembrane region" description="Helical" evidence="9">
    <location>
        <begin position="146"/>
        <end position="168"/>
    </location>
</feature>
<evidence type="ECO:0000256" key="6">
    <source>
        <dbReference type="ARBA" id="ARBA00022989"/>
    </source>
</evidence>
<sequence>MSLRSSPVASQVGATPSVAGTRAQALIRSIEGWPALLRGLLFVLLGAVAGLGQVPFALPLATMAVLLVVMHLAAEGRLGFWRGWAFGAGYAVLTLHWIVEPFLVEPERTGWLAPLGLLAMAGGFGLFWAVPFGLTRRLGLGPLGLAALWTGAEMVRALALTGFPWVLVGHIWSETPIAQLAAVVGVHGLTLLTLLAAALLASPRLPVVLRLLPVPLLAAGVLLLGPGPAPDAGGPLVRIVQPNIPQAEKWDPELVPKHHQRLIDLSRGSQPADLVVWPETAPSDLLEWAGPLLAAATQAAGGAPLATGIARADEEGRYFNSLAVVDGAGRVGNLYDKAHLVPFGEYMPFRETLSRWGLRGVAEFQGLGFQAGPGAALVDIPGIGLARPLICYEGIFAEEIGPGQTGQDRPRLLLLVTNDAWFGSFAGPQQHLALGRLRAIEQGLPMVRSANTGISAMIDGTGRVMASLPLNQEGAIEAVLPPALAPTFYARMGDAPIVLLLLALGILAKLGPERRRGLDPIRQRS</sequence>
<evidence type="ECO:0000256" key="5">
    <source>
        <dbReference type="ARBA" id="ARBA00022692"/>
    </source>
</evidence>
<feature type="transmembrane region" description="Helical" evidence="9">
    <location>
        <begin position="81"/>
        <end position="99"/>
    </location>
</feature>
<evidence type="ECO:0000259" key="10">
    <source>
        <dbReference type="PROSITE" id="PS50263"/>
    </source>
</evidence>
<keyword evidence="4 9" id="KW-0808">Transferase</keyword>
<dbReference type="InterPro" id="IPR045378">
    <property type="entry name" value="LNT_N"/>
</dbReference>
<dbReference type="InterPro" id="IPR003010">
    <property type="entry name" value="C-N_Hydrolase"/>
</dbReference>
<reference evidence="11" key="1">
    <citation type="submission" date="2020-02" db="EMBL/GenBank/DDBJ databases">
        <authorList>
            <person name="Meier V. D."/>
        </authorList>
    </citation>
    <scope>NUCLEOTIDE SEQUENCE</scope>
    <source>
        <strain evidence="11">AVDCRST_MAG15</strain>
    </source>
</reference>
<dbReference type="HAMAP" id="MF_01148">
    <property type="entry name" value="Lnt"/>
    <property type="match status" value="1"/>
</dbReference>
<dbReference type="CDD" id="cd07571">
    <property type="entry name" value="ALP_N-acyl_transferase"/>
    <property type="match status" value="1"/>
</dbReference>
<dbReference type="EMBL" id="CADCUU010000439">
    <property type="protein sequence ID" value="CAA9431581.1"/>
    <property type="molecule type" value="Genomic_DNA"/>
</dbReference>
<evidence type="ECO:0000256" key="9">
    <source>
        <dbReference type="HAMAP-Rule" id="MF_01148"/>
    </source>
</evidence>
<dbReference type="GO" id="GO:0042158">
    <property type="term" value="P:lipoprotein biosynthetic process"/>
    <property type="evidence" value="ECO:0007669"/>
    <property type="project" value="UniProtKB-UniRule"/>
</dbReference>
<dbReference type="PROSITE" id="PS50263">
    <property type="entry name" value="CN_HYDROLASE"/>
    <property type="match status" value="1"/>
</dbReference>
<feature type="transmembrane region" description="Helical" evidence="9">
    <location>
        <begin position="56"/>
        <end position="74"/>
    </location>
</feature>
<keyword evidence="3 9" id="KW-1003">Cell membrane</keyword>
<evidence type="ECO:0000256" key="8">
    <source>
        <dbReference type="ARBA" id="ARBA00023315"/>
    </source>
</evidence>
<dbReference type="Pfam" id="PF00795">
    <property type="entry name" value="CN_hydrolase"/>
    <property type="match status" value="1"/>
</dbReference>
<evidence type="ECO:0000256" key="4">
    <source>
        <dbReference type="ARBA" id="ARBA00022679"/>
    </source>
</evidence>
<dbReference type="Gene3D" id="3.60.110.10">
    <property type="entry name" value="Carbon-nitrogen hydrolase"/>
    <property type="match status" value="1"/>
</dbReference>
<organism evidence="11">
    <name type="scientific">uncultured Rubellimicrobium sp</name>
    <dbReference type="NCBI Taxonomy" id="543078"/>
    <lineage>
        <taxon>Bacteria</taxon>
        <taxon>Pseudomonadati</taxon>
        <taxon>Pseudomonadota</taxon>
        <taxon>Alphaproteobacteria</taxon>
        <taxon>Rhodobacterales</taxon>
        <taxon>Roseobacteraceae</taxon>
        <taxon>Rubellimicrobium</taxon>
        <taxon>environmental samples</taxon>
    </lineage>
</organism>
<keyword evidence="7 9" id="KW-0472">Membrane</keyword>
<comment type="subcellular location">
    <subcellularLocation>
        <location evidence="1 9">Cell membrane</location>
        <topology evidence="1 9">Multi-pass membrane protein</topology>
    </subcellularLocation>
</comment>
<dbReference type="AlphaFoldDB" id="A0A6J4Q2Z0"/>
<dbReference type="GO" id="GO:0005886">
    <property type="term" value="C:plasma membrane"/>
    <property type="evidence" value="ECO:0007669"/>
    <property type="project" value="UniProtKB-SubCell"/>
</dbReference>
<feature type="domain" description="CN hydrolase" evidence="10">
    <location>
        <begin position="240"/>
        <end position="482"/>
    </location>
</feature>
<dbReference type="EC" id="2.3.1.269" evidence="9"/>
<proteinExistence type="inferred from homology"/>
<feature type="transmembrane region" description="Helical" evidence="9">
    <location>
        <begin position="207"/>
        <end position="225"/>
    </location>
</feature>
<dbReference type="UniPathway" id="UPA00666"/>
<gene>
    <name evidence="9" type="primary">lnt</name>
    <name evidence="11" type="ORF">AVDCRST_MAG15-2901</name>
</gene>
<protein>
    <recommendedName>
        <fullName evidence="9">Apolipoprotein N-acyltransferase</fullName>
        <shortName evidence="9">ALP N-acyltransferase</shortName>
        <ecNumber evidence="9">2.3.1.269</ecNumber>
    </recommendedName>
</protein>
<dbReference type="PANTHER" id="PTHR38686">
    <property type="entry name" value="APOLIPOPROTEIN N-ACYLTRANSFERASE"/>
    <property type="match status" value="1"/>
</dbReference>
<dbReference type="InterPro" id="IPR004563">
    <property type="entry name" value="Apolipo_AcylTrfase"/>
</dbReference>
<evidence type="ECO:0000256" key="3">
    <source>
        <dbReference type="ARBA" id="ARBA00022475"/>
    </source>
</evidence>
<keyword evidence="11" id="KW-0449">Lipoprotein</keyword>
<dbReference type="Pfam" id="PF20154">
    <property type="entry name" value="LNT_N"/>
    <property type="match status" value="1"/>
</dbReference>
<feature type="transmembrane region" description="Helical" evidence="9">
    <location>
        <begin position="111"/>
        <end position="134"/>
    </location>
</feature>
<dbReference type="GO" id="GO:0016410">
    <property type="term" value="F:N-acyltransferase activity"/>
    <property type="evidence" value="ECO:0007669"/>
    <property type="project" value="UniProtKB-UniRule"/>
</dbReference>
<dbReference type="SUPFAM" id="SSF56317">
    <property type="entry name" value="Carbon-nitrogen hydrolase"/>
    <property type="match status" value="1"/>
</dbReference>